<evidence type="ECO:0000256" key="2">
    <source>
        <dbReference type="ARBA" id="ARBA00022857"/>
    </source>
</evidence>
<dbReference type="Pfam" id="PF05368">
    <property type="entry name" value="NmrA"/>
    <property type="match status" value="1"/>
</dbReference>
<dbReference type="InterPro" id="IPR008030">
    <property type="entry name" value="NmrA-like"/>
</dbReference>
<dbReference type="Gene3D" id="3.90.25.10">
    <property type="entry name" value="UDP-galactose 4-epimerase, domain 1"/>
    <property type="match status" value="1"/>
</dbReference>
<dbReference type="GeneID" id="57578858"/>
<proteinExistence type="inferred from homology"/>
<dbReference type="PANTHER" id="PTHR42748">
    <property type="entry name" value="NITROGEN METABOLITE REPRESSION PROTEIN NMRA FAMILY MEMBER"/>
    <property type="match status" value="1"/>
</dbReference>
<name>A0A3S5Y9L9_RHOH1</name>
<organism evidence="4">
    <name type="scientific">Rhodococcus hoagii (strain 103S)</name>
    <name type="common">Rhodococcus equi</name>
    <dbReference type="NCBI Taxonomy" id="685727"/>
    <lineage>
        <taxon>Bacteria</taxon>
        <taxon>Bacillati</taxon>
        <taxon>Actinomycetota</taxon>
        <taxon>Actinomycetes</taxon>
        <taxon>Mycobacteriales</taxon>
        <taxon>Nocardiaceae</taxon>
        <taxon>Prescottella</taxon>
    </lineage>
</organism>
<keyword evidence="2" id="KW-0521">NADP</keyword>
<sequence>MDRFQPRGGELAVIGAAGKTGAAVVRALAGRPVRRVVHTARRAGDRRVDLETGEGLEAALTGCRGVYFIAPNVHPDEPGLLRRTLDAAARAGVHHVVYHSVAWPHTPAMPHHLDKAVCEDMLRTHGGVQWTILQPCAYAENFPTLLDGTATALEVPYNPDAPFTFVRLPDVAAAAARVLDEGADVHHGVTYELGAAEVSSIGQWARALPHEVTVRRIRVDEWADRYGGDLPRDARDRLIAMFDFYDRHGFVARSTGWEALLARPPGRPAPGRAPAGR</sequence>
<dbReference type="AlphaFoldDB" id="A0A3S5Y9L9"/>
<comment type="similarity">
    <text evidence="1">Belongs to the NmrA-type oxidoreductase family.</text>
</comment>
<dbReference type="Proteomes" id="UP001154400">
    <property type="component" value="Chromosome"/>
</dbReference>
<protein>
    <submittedName>
        <fullName evidence="4">NmrA family transcriptional regulator</fullName>
    </submittedName>
</protein>
<dbReference type="InterPro" id="IPR036291">
    <property type="entry name" value="NAD(P)-bd_dom_sf"/>
</dbReference>
<evidence type="ECO:0000256" key="1">
    <source>
        <dbReference type="ARBA" id="ARBA00006328"/>
    </source>
</evidence>
<accession>A0A3S5Y9L9</accession>
<evidence type="ECO:0000313" key="4">
    <source>
        <dbReference type="EMBL" id="CBH49203.1"/>
    </source>
</evidence>
<feature type="domain" description="NmrA-like" evidence="3">
    <location>
        <begin position="11"/>
        <end position="249"/>
    </location>
</feature>
<dbReference type="KEGG" id="req:REQ_32020"/>
<reference evidence="4" key="1">
    <citation type="journal article" date="2010" name="PLoS Genet.">
        <title>The genome of a pathogenic rhodococcus: cooptive virulence underpinned by key gene acquisitions.</title>
        <authorList>
            <person name="Letek M."/>
            <person name="Gonzalez P."/>
            <person name="Macarthur I."/>
            <person name="Rodriguez H."/>
            <person name="Freeman T.C."/>
            <person name="Valero-Rello A."/>
            <person name="Blanco M."/>
            <person name="Buckley T."/>
            <person name="Cherevach I."/>
            <person name="Fahey R."/>
            <person name="Hapeshi A."/>
            <person name="Holdstock J."/>
            <person name="Leadon D."/>
            <person name="Navas J."/>
            <person name="Ocampo A."/>
            <person name="Quail M.A."/>
            <person name="Sanders M."/>
            <person name="Scortti M.M."/>
            <person name="Prescott J.F."/>
            <person name="Fogarty U."/>
            <person name="Meijer W.G."/>
            <person name="Parkhill J."/>
            <person name="Bentley S.D."/>
            <person name="Vazquez-Boland J.A."/>
        </authorList>
    </citation>
    <scope>NUCLEOTIDE SEQUENCE [LARGE SCALE GENOMIC DNA]</scope>
    <source>
        <strain evidence="4 5">103S</strain>
    </source>
</reference>
<dbReference type="EMBL" id="FN563149">
    <property type="protein sequence ID" value="CBH49203.1"/>
    <property type="molecule type" value="Genomic_DNA"/>
</dbReference>
<evidence type="ECO:0000313" key="5">
    <source>
        <dbReference type="Proteomes" id="UP000006892"/>
    </source>
</evidence>
<dbReference type="InterPro" id="IPR051164">
    <property type="entry name" value="NmrA-like_oxidored"/>
</dbReference>
<dbReference type="SUPFAM" id="SSF51735">
    <property type="entry name" value="NAD(P)-binding Rossmann-fold domains"/>
    <property type="match status" value="1"/>
</dbReference>
<gene>
    <name evidence="4" type="ordered locus">REQ_32020</name>
</gene>
<dbReference type="RefSeq" id="WP_013416649.1">
    <property type="nucleotide sequence ID" value="NC_014659.1"/>
</dbReference>
<dbReference type="Gene3D" id="3.40.50.720">
    <property type="entry name" value="NAD(P)-binding Rossmann-like Domain"/>
    <property type="match status" value="1"/>
</dbReference>
<dbReference type="PANTHER" id="PTHR42748:SF7">
    <property type="entry name" value="NMRA LIKE REDOX SENSOR 1-RELATED"/>
    <property type="match status" value="1"/>
</dbReference>
<evidence type="ECO:0000259" key="3">
    <source>
        <dbReference type="Pfam" id="PF05368"/>
    </source>
</evidence>